<evidence type="ECO:0000256" key="11">
    <source>
        <dbReference type="SAM" id="Phobius"/>
    </source>
</evidence>
<protein>
    <recommendedName>
        <fullName evidence="16">RING-type domain-containing protein</fullName>
    </recommendedName>
</protein>
<keyword evidence="3" id="KW-0479">Metal-binding</keyword>
<organism evidence="14 15">
    <name type="scientific">Paramecium sonneborni</name>
    <dbReference type="NCBI Taxonomy" id="65129"/>
    <lineage>
        <taxon>Eukaryota</taxon>
        <taxon>Sar</taxon>
        <taxon>Alveolata</taxon>
        <taxon>Ciliophora</taxon>
        <taxon>Intramacronucleata</taxon>
        <taxon>Oligohymenophorea</taxon>
        <taxon>Peniculida</taxon>
        <taxon>Parameciidae</taxon>
        <taxon>Paramecium</taxon>
    </lineage>
</organism>
<dbReference type="PROSITE" id="PS01186">
    <property type="entry name" value="EGF_2"/>
    <property type="match status" value="1"/>
</dbReference>
<dbReference type="Proteomes" id="UP000692954">
    <property type="component" value="Unassembled WGS sequence"/>
</dbReference>
<dbReference type="PROSITE" id="PS50089">
    <property type="entry name" value="ZF_RING_2"/>
    <property type="match status" value="1"/>
</dbReference>
<dbReference type="PROSITE" id="PS00022">
    <property type="entry name" value="EGF_1"/>
    <property type="match status" value="1"/>
</dbReference>
<feature type="domain" description="EGF-like" evidence="12">
    <location>
        <begin position="132"/>
        <end position="163"/>
    </location>
</feature>
<dbReference type="PROSITE" id="PS50026">
    <property type="entry name" value="EGF_3"/>
    <property type="match status" value="1"/>
</dbReference>
<evidence type="ECO:0000259" key="12">
    <source>
        <dbReference type="PROSITE" id="PS50026"/>
    </source>
</evidence>
<feature type="disulfide bond" evidence="8">
    <location>
        <begin position="136"/>
        <end position="146"/>
    </location>
</feature>
<name>A0A8S1KNZ1_9CILI</name>
<evidence type="ECO:0000256" key="9">
    <source>
        <dbReference type="PROSITE-ProRule" id="PRU00175"/>
    </source>
</evidence>
<keyword evidence="7 11" id="KW-0472">Membrane</keyword>
<dbReference type="PANTHER" id="PTHR46539">
    <property type="entry name" value="E3 UBIQUITIN-PROTEIN LIGASE ATL42"/>
    <property type="match status" value="1"/>
</dbReference>
<keyword evidence="6 11" id="KW-1133">Transmembrane helix</keyword>
<evidence type="ECO:0000259" key="13">
    <source>
        <dbReference type="PROSITE" id="PS50089"/>
    </source>
</evidence>
<dbReference type="InterPro" id="IPR000742">
    <property type="entry name" value="EGF"/>
</dbReference>
<proteinExistence type="predicted"/>
<evidence type="ECO:0000256" key="4">
    <source>
        <dbReference type="ARBA" id="ARBA00022771"/>
    </source>
</evidence>
<evidence type="ECO:0000256" key="6">
    <source>
        <dbReference type="ARBA" id="ARBA00022989"/>
    </source>
</evidence>
<evidence type="ECO:0000313" key="14">
    <source>
        <dbReference type="EMBL" id="CAD8057100.1"/>
    </source>
</evidence>
<evidence type="ECO:0000256" key="3">
    <source>
        <dbReference type="ARBA" id="ARBA00022723"/>
    </source>
</evidence>
<keyword evidence="5" id="KW-0862">Zinc</keyword>
<dbReference type="EMBL" id="CAJJDN010000011">
    <property type="protein sequence ID" value="CAD8057100.1"/>
    <property type="molecule type" value="Genomic_DNA"/>
</dbReference>
<comment type="caution">
    <text evidence="14">The sequence shown here is derived from an EMBL/GenBank/DDBJ whole genome shotgun (WGS) entry which is preliminary data.</text>
</comment>
<evidence type="ECO:0000256" key="7">
    <source>
        <dbReference type="ARBA" id="ARBA00023136"/>
    </source>
</evidence>
<comment type="subcellular location">
    <subcellularLocation>
        <location evidence="1">Membrane</location>
    </subcellularLocation>
</comment>
<dbReference type="SMART" id="SM00184">
    <property type="entry name" value="RING"/>
    <property type="match status" value="1"/>
</dbReference>
<reference evidence="14" key="1">
    <citation type="submission" date="2021-01" db="EMBL/GenBank/DDBJ databases">
        <authorList>
            <consortium name="Genoscope - CEA"/>
            <person name="William W."/>
        </authorList>
    </citation>
    <scope>NUCLEOTIDE SEQUENCE</scope>
</reference>
<dbReference type="InterPro" id="IPR001841">
    <property type="entry name" value="Znf_RING"/>
</dbReference>
<evidence type="ECO:0000256" key="8">
    <source>
        <dbReference type="PROSITE-ProRule" id="PRU00076"/>
    </source>
</evidence>
<evidence type="ECO:0000256" key="1">
    <source>
        <dbReference type="ARBA" id="ARBA00004370"/>
    </source>
</evidence>
<feature type="domain" description="RING-type" evidence="13">
    <location>
        <begin position="355"/>
        <end position="396"/>
    </location>
</feature>
<evidence type="ECO:0000256" key="10">
    <source>
        <dbReference type="SAM" id="MobiDB-lite"/>
    </source>
</evidence>
<gene>
    <name evidence="14" type="ORF">PSON_ATCC_30995.1.T0110016</name>
</gene>
<dbReference type="GO" id="GO:0016020">
    <property type="term" value="C:membrane"/>
    <property type="evidence" value="ECO:0007669"/>
    <property type="project" value="UniProtKB-SubCell"/>
</dbReference>
<evidence type="ECO:0000256" key="5">
    <source>
        <dbReference type="ARBA" id="ARBA00022833"/>
    </source>
</evidence>
<keyword evidence="4 9" id="KW-0863">Zinc-finger</keyword>
<dbReference type="CDD" id="cd00054">
    <property type="entry name" value="EGF_CA"/>
    <property type="match status" value="1"/>
</dbReference>
<keyword evidence="15" id="KW-1185">Reference proteome</keyword>
<dbReference type="GO" id="GO:0008270">
    <property type="term" value="F:zinc ion binding"/>
    <property type="evidence" value="ECO:0007669"/>
    <property type="project" value="UniProtKB-KW"/>
</dbReference>
<feature type="disulfide bond" evidence="8">
    <location>
        <begin position="153"/>
        <end position="162"/>
    </location>
</feature>
<accession>A0A8S1KNZ1</accession>
<comment type="caution">
    <text evidence="8">Lacks conserved residue(s) required for the propagation of feature annotation.</text>
</comment>
<evidence type="ECO:0008006" key="16">
    <source>
        <dbReference type="Google" id="ProtNLM"/>
    </source>
</evidence>
<keyword evidence="8" id="KW-1015">Disulfide bond</keyword>
<dbReference type="AlphaFoldDB" id="A0A8S1KNZ1"/>
<sequence length="460" mass="53645">MIVIYFALCTENWIMIDTFGLQQINLSNYQIDILSIQANFSVKQASILMICDATPNFTTFSEIYLDQNFQCICDWNAFEFTGKSQKLMLFRNSKKNYNSYSTNTKFSNSLQIFIGIFSQQNDILNILISSKQSNDCLSICKNNGQCVKNICDCLEGYFGFDCEFQGFDILKQDYLEKDILYYLDSMKIGNDHFFLQFSNEVKISYQCFLENPYLRKAVVKELAYINITIDEINKCQRIGLQSSQIYHYIIIQSYQDGIVYINQNLNENENHFQAIIISVISIGLLCLCCFILCIFKFSSFKIKKAQSTNNINIIASVSKNQNIFESSFDWNQLIPAIEYQSLLRKIPQINDQIECQICLDTFKQDQFVRVTYCMHVYHYKCFDRWMKQNLMCPICRSPQDKKAIDKIQNQENLMNIAQSYSYSSNRRPENRHQQGNKRYGDIPILTNSRTGGSSKLILSH</sequence>
<dbReference type="PANTHER" id="PTHR46539:SF1">
    <property type="entry name" value="E3 UBIQUITIN-PROTEIN LIGASE ATL42"/>
    <property type="match status" value="1"/>
</dbReference>
<keyword evidence="2 11" id="KW-0812">Transmembrane</keyword>
<dbReference type="OrthoDB" id="8062037at2759"/>
<feature type="region of interest" description="Disordered" evidence="10">
    <location>
        <begin position="422"/>
        <end position="460"/>
    </location>
</feature>
<evidence type="ECO:0000313" key="15">
    <source>
        <dbReference type="Proteomes" id="UP000692954"/>
    </source>
</evidence>
<feature type="transmembrane region" description="Helical" evidence="11">
    <location>
        <begin position="272"/>
        <end position="295"/>
    </location>
</feature>
<evidence type="ECO:0000256" key="2">
    <source>
        <dbReference type="ARBA" id="ARBA00022692"/>
    </source>
</evidence>
<dbReference type="Pfam" id="PF13639">
    <property type="entry name" value="zf-RING_2"/>
    <property type="match status" value="1"/>
</dbReference>
<keyword evidence="8" id="KW-0245">EGF-like domain</keyword>